<dbReference type="InterPro" id="IPR037004">
    <property type="entry name" value="Exonuc_VII_ssu_sf"/>
</dbReference>
<dbReference type="Pfam" id="PF02609">
    <property type="entry name" value="Exonuc_VII_S"/>
    <property type="match status" value="1"/>
</dbReference>
<evidence type="ECO:0000313" key="7">
    <source>
        <dbReference type="EMBL" id="MFL0251560.1"/>
    </source>
</evidence>
<dbReference type="RefSeq" id="WP_406788329.1">
    <property type="nucleotide sequence ID" value="NZ_JBJIAA010000011.1"/>
</dbReference>
<proteinExistence type="inferred from homology"/>
<keyword evidence="2" id="KW-0963">Cytoplasm</keyword>
<evidence type="ECO:0000256" key="2">
    <source>
        <dbReference type="ARBA" id="ARBA00022490"/>
    </source>
</evidence>
<dbReference type="PANTHER" id="PTHR34137">
    <property type="entry name" value="EXODEOXYRIBONUCLEASE 7 SMALL SUBUNIT"/>
    <property type="match status" value="1"/>
</dbReference>
<protein>
    <recommendedName>
        <fullName evidence="6">Exodeoxyribonuclease VII small subunit</fullName>
        <ecNumber evidence="6">3.1.11.6</ecNumber>
    </recommendedName>
</protein>
<evidence type="ECO:0000256" key="3">
    <source>
        <dbReference type="ARBA" id="ARBA00022722"/>
    </source>
</evidence>
<dbReference type="GO" id="GO:0008855">
    <property type="term" value="F:exodeoxyribonuclease VII activity"/>
    <property type="evidence" value="ECO:0007669"/>
    <property type="project" value="UniProtKB-EC"/>
</dbReference>
<keyword evidence="3" id="KW-0540">Nuclease</keyword>
<keyword evidence="4 7" id="KW-0378">Hydrolase</keyword>
<dbReference type="EC" id="3.1.11.6" evidence="6"/>
<dbReference type="EMBL" id="JBJIAA010000011">
    <property type="protein sequence ID" value="MFL0251560.1"/>
    <property type="molecule type" value="Genomic_DNA"/>
</dbReference>
<dbReference type="NCBIfam" id="TIGR01280">
    <property type="entry name" value="xseB"/>
    <property type="match status" value="1"/>
</dbReference>
<gene>
    <name evidence="7" type="ORF">ACJDT4_14150</name>
</gene>
<evidence type="ECO:0000256" key="5">
    <source>
        <dbReference type="ARBA" id="ARBA00022839"/>
    </source>
</evidence>
<evidence type="ECO:0000256" key="1">
    <source>
        <dbReference type="ARBA" id="ARBA00009998"/>
    </source>
</evidence>
<name>A0ABW8TGF8_9CLOT</name>
<sequence length="66" mass="7647">MLSKLETIIRDMEDGSLTLEKTLKNYEDGMALYNKLYKMLNEAEGKIKIVAENGEEDFLKESEKDE</sequence>
<comment type="caution">
    <text evidence="7">The sequence shown here is derived from an EMBL/GenBank/DDBJ whole genome shotgun (WGS) entry which is preliminary data.</text>
</comment>
<organism evidence="7 8">
    <name type="scientific">Clostridium neuense</name>
    <dbReference type="NCBI Taxonomy" id="1728934"/>
    <lineage>
        <taxon>Bacteria</taxon>
        <taxon>Bacillati</taxon>
        <taxon>Bacillota</taxon>
        <taxon>Clostridia</taxon>
        <taxon>Eubacteriales</taxon>
        <taxon>Clostridiaceae</taxon>
        <taxon>Clostridium</taxon>
    </lineage>
</organism>
<dbReference type="Gene3D" id="1.10.287.1040">
    <property type="entry name" value="Exonuclease VII, small subunit"/>
    <property type="match status" value="1"/>
</dbReference>
<evidence type="ECO:0000313" key="8">
    <source>
        <dbReference type="Proteomes" id="UP001623592"/>
    </source>
</evidence>
<dbReference type="NCBIfam" id="NF002140">
    <property type="entry name" value="PRK00977.1-4"/>
    <property type="match status" value="1"/>
</dbReference>
<keyword evidence="5" id="KW-0269">Exonuclease</keyword>
<dbReference type="PANTHER" id="PTHR34137:SF1">
    <property type="entry name" value="EXODEOXYRIBONUCLEASE 7 SMALL SUBUNIT"/>
    <property type="match status" value="1"/>
</dbReference>
<dbReference type="PIRSF" id="PIRSF006488">
    <property type="entry name" value="Exonuc_VII_S"/>
    <property type="match status" value="1"/>
</dbReference>
<accession>A0ABW8TGF8</accession>
<keyword evidence="8" id="KW-1185">Reference proteome</keyword>
<evidence type="ECO:0000256" key="6">
    <source>
        <dbReference type="NCBIfam" id="TIGR01280"/>
    </source>
</evidence>
<evidence type="ECO:0000256" key="4">
    <source>
        <dbReference type="ARBA" id="ARBA00022801"/>
    </source>
</evidence>
<comment type="similarity">
    <text evidence="1">Belongs to the XseB family.</text>
</comment>
<dbReference type="Proteomes" id="UP001623592">
    <property type="component" value="Unassembled WGS sequence"/>
</dbReference>
<dbReference type="InterPro" id="IPR003761">
    <property type="entry name" value="Exonuc_VII_S"/>
</dbReference>
<reference evidence="7 8" key="1">
    <citation type="submission" date="2024-11" db="EMBL/GenBank/DDBJ databases">
        <authorList>
            <person name="Heng Y.C."/>
            <person name="Lim A.C.H."/>
            <person name="Lee J.K.Y."/>
            <person name="Kittelmann S."/>
        </authorList>
    </citation>
    <scope>NUCLEOTIDE SEQUENCE [LARGE SCALE GENOMIC DNA]</scope>
    <source>
        <strain evidence="7 8">WILCCON 0114</strain>
    </source>
</reference>
<dbReference type="SUPFAM" id="SSF116842">
    <property type="entry name" value="XseB-like"/>
    <property type="match status" value="1"/>
</dbReference>